<dbReference type="PANTHER" id="PTHR13624:SF6">
    <property type="entry name" value="EMEI"/>
    <property type="match status" value="1"/>
</dbReference>
<dbReference type="GO" id="GO:0016020">
    <property type="term" value="C:membrane"/>
    <property type="evidence" value="ECO:0007669"/>
    <property type="project" value="UniProtKB-SubCell"/>
</dbReference>
<evidence type="ECO:0000313" key="9">
    <source>
        <dbReference type="EMBL" id="CAG5116903.1"/>
    </source>
</evidence>
<comment type="similarity">
    <text evidence="2">Belongs to the TMEM161 family.</text>
</comment>
<evidence type="ECO:0000256" key="1">
    <source>
        <dbReference type="ARBA" id="ARBA00004141"/>
    </source>
</evidence>
<feature type="transmembrane region" description="Helical" evidence="8">
    <location>
        <begin position="477"/>
        <end position="496"/>
    </location>
</feature>
<feature type="transmembrane region" description="Helical" evidence="8">
    <location>
        <begin position="325"/>
        <end position="341"/>
    </location>
</feature>
<comment type="caution">
    <text evidence="9">The sequence shown here is derived from an EMBL/GenBank/DDBJ whole genome shotgun (WGS) entry which is preliminary data.</text>
</comment>
<evidence type="ECO:0008006" key="11">
    <source>
        <dbReference type="Google" id="ProtNLM"/>
    </source>
</evidence>
<keyword evidence="4 8" id="KW-1133">Transmembrane helix</keyword>
<evidence type="ECO:0000256" key="4">
    <source>
        <dbReference type="ARBA" id="ARBA00022989"/>
    </source>
</evidence>
<evidence type="ECO:0000313" key="10">
    <source>
        <dbReference type="Proteomes" id="UP000678393"/>
    </source>
</evidence>
<keyword evidence="5 8" id="KW-0472">Membrane</keyword>
<keyword evidence="6" id="KW-0325">Glycoprotein</keyword>
<accession>A0A8S3YI55</accession>
<dbReference type="EMBL" id="CAJHNH020000319">
    <property type="protein sequence ID" value="CAG5116903.1"/>
    <property type="molecule type" value="Genomic_DNA"/>
</dbReference>
<dbReference type="AlphaFoldDB" id="A0A8S3YI55"/>
<evidence type="ECO:0000256" key="2">
    <source>
        <dbReference type="ARBA" id="ARBA00009706"/>
    </source>
</evidence>
<dbReference type="Proteomes" id="UP000678393">
    <property type="component" value="Unassembled WGS sequence"/>
</dbReference>
<evidence type="ECO:0000256" key="7">
    <source>
        <dbReference type="SAM" id="MobiDB-lite"/>
    </source>
</evidence>
<keyword evidence="3 8" id="KW-0812">Transmembrane</keyword>
<feature type="transmembrane region" description="Helical" evidence="8">
    <location>
        <begin position="281"/>
        <end position="298"/>
    </location>
</feature>
<reference evidence="9" key="1">
    <citation type="submission" date="2021-04" db="EMBL/GenBank/DDBJ databases">
        <authorList>
            <consortium name="Molecular Ecology Group"/>
        </authorList>
    </citation>
    <scope>NUCLEOTIDE SEQUENCE</scope>
</reference>
<dbReference type="PANTHER" id="PTHR13624">
    <property type="entry name" value="RE42071P"/>
    <property type="match status" value="1"/>
</dbReference>
<dbReference type="OrthoDB" id="784140at2759"/>
<organism evidence="9 10">
    <name type="scientific">Candidula unifasciata</name>
    <dbReference type="NCBI Taxonomy" id="100452"/>
    <lineage>
        <taxon>Eukaryota</taxon>
        <taxon>Metazoa</taxon>
        <taxon>Spiralia</taxon>
        <taxon>Lophotrochozoa</taxon>
        <taxon>Mollusca</taxon>
        <taxon>Gastropoda</taxon>
        <taxon>Heterobranchia</taxon>
        <taxon>Euthyneura</taxon>
        <taxon>Panpulmonata</taxon>
        <taxon>Eupulmonata</taxon>
        <taxon>Stylommatophora</taxon>
        <taxon>Helicina</taxon>
        <taxon>Helicoidea</taxon>
        <taxon>Geomitridae</taxon>
        <taxon>Candidula</taxon>
    </lineage>
</organism>
<dbReference type="Pfam" id="PF10268">
    <property type="entry name" value="Tmemb_161AB"/>
    <property type="match status" value="1"/>
</dbReference>
<feature type="region of interest" description="Disordered" evidence="7">
    <location>
        <begin position="47"/>
        <end position="85"/>
    </location>
</feature>
<protein>
    <recommendedName>
        <fullName evidence="11">Transmembrane protein 161B</fullName>
    </recommendedName>
</protein>
<comment type="subcellular location">
    <subcellularLocation>
        <location evidence="1">Membrane</location>
        <topology evidence="1">Multi-pass membrane protein</topology>
    </subcellularLocation>
</comment>
<name>A0A8S3YI55_9EUPU</name>
<gene>
    <name evidence="9" type="ORF">CUNI_LOCUS2461</name>
</gene>
<evidence type="ECO:0000256" key="5">
    <source>
        <dbReference type="ARBA" id="ARBA00023136"/>
    </source>
</evidence>
<evidence type="ECO:0000256" key="8">
    <source>
        <dbReference type="SAM" id="Phobius"/>
    </source>
</evidence>
<feature type="transmembrane region" description="Helical" evidence="8">
    <location>
        <begin position="118"/>
        <end position="137"/>
    </location>
</feature>
<evidence type="ECO:0000256" key="3">
    <source>
        <dbReference type="ARBA" id="ARBA00022692"/>
    </source>
</evidence>
<feature type="transmembrane region" description="Helical" evidence="8">
    <location>
        <begin position="238"/>
        <end position="260"/>
    </location>
</feature>
<evidence type="ECO:0000256" key="6">
    <source>
        <dbReference type="ARBA" id="ARBA00023180"/>
    </source>
</evidence>
<sequence length="500" mass="56792">MAVLGLQVVFSLVMFTFLHKLAPYFSVGRWLLSKRLSRYLHPTNDELKQLSSGNQPGKTTGQTSKAKRRAEQRRNAASAQADKSESFTVPRNLPIQLDQALVEDIDLVPLQFYSEYTWLMDFSLCSLVIYVLTEIYFIITPHRLEFNLSILWCLLAVAFCVRVLASQAWIYLRTQEGGERILLVTFTFFFLVFAMGVLIVGDNVIEFGIEEGYKNFSTSATKFLEQQGMTSHGPVSFLTFKISLAFFGMLVGTLLTFPGLRLAKLHVDTLKYSQDRKITQLLLQINYLLPLLLILLWVKPVGRDLLCGKTFSKVKPVFYEDQFEGFRLLLVVVMCGLRILLMPKFMQAHLNLAHEKIESIKKESGRITNIELQKTIARVFFYLCVVAIQYVAPVLLILFLTFLLKTLGGLSWVSLFGETAVSFFTPTSKPGMKLPKLGGENSTLGTIMDSAAEFTSTLGDIRGIFTPVWYRGILNFFLWWVLTVWFSSTSLGVMYYSQNL</sequence>
<feature type="transmembrane region" description="Helical" evidence="8">
    <location>
        <begin position="6"/>
        <end position="32"/>
    </location>
</feature>
<feature type="transmembrane region" description="Helical" evidence="8">
    <location>
        <begin position="149"/>
        <end position="172"/>
    </location>
</feature>
<feature type="transmembrane region" description="Helical" evidence="8">
    <location>
        <begin position="181"/>
        <end position="201"/>
    </location>
</feature>
<feature type="compositionally biased region" description="Polar residues" evidence="7">
    <location>
        <begin position="49"/>
        <end position="64"/>
    </location>
</feature>
<proteinExistence type="inferred from homology"/>
<dbReference type="InterPro" id="IPR019395">
    <property type="entry name" value="Transmembrane_161A/B"/>
</dbReference>
<keyword evidence="10" id="KW-1185">Reference proteome</keyword>
<feature type="transmembrane region" description="Helical" evidence="8">
    <location>
        <begin position="379"/>
        <end position="404"/>
    </location>
</feature>